<gene>
    <name evidence="3" type="ORF">SAMN04488130_105127</name>
</gene>
<dbReference type="Proteomes" id="UP000236737">
    <property type="component" value="Unassembled WGS sequence"/>
</dbReference>
<dbReference type="AlphaFoldDB" id="A0A1H5WZR5"/>
<keyword evidence="4" id="KW-1185">Reference proteome</keyword>
<reference evidence="4" key="1">
    <citation type="submission" date="2016-10" db="EMBL/GenBank/DDBJ databases">
        <authorList>
            <person name="Varghese N."/>
            <person name="Submissions S."/>
        </authorList>
    </citation>
    <scope>NUCLEOTIDE SEQUENCE [LARGE SCALE GENOMIC DNA]</scope>
    <source>
        <strain evidence="4">CGMCC 1.9230</strain>
    </source>
</reference>
<feature type="domain" description="Secretion system C-terminal sorting" evidence="2">
    <location>
        <begin position="13"/>
        <end position="89"/>
    </location>
</feature>
<evidence type="ECO:0000259" key="2">
    <source>
        <dbReference type="Pfam" id="PF18962"/>
    </source>
</evidence>
<accession>A0A1H5WZR5</accession>
<proteinExistence type="predicted"/>
<dbReference type="InterPro" id="IPR026444">
    <property type="entry name" value="Secre_tail"/>
</dbReference>
<evidence type="ECO:0000313" key="3">
    <source>
        <dbReference type="EMBL" id="SEG04971.1"/>
    </source>
</evidence>
<dbReference type="Pfam" id="PF18962">
    <property type="entry name" value="Por_Secre_tail"/>
    <property type="match status" value="1"/>
</dbReference>
<sequence length="122" mass="13992">MPTAIPVLLVVAYPNPATDLATITIKTDVLKNMTLKLYDIFEMLVGSPIKIRETSTENAIKINVSDFIRGVYVYILSTENKVLFNDKIIKNLFPTIKNAKFFNKFCVFFVSIKKRYDTKKSF</sequence>
<organism evidence="3 4">
    <name type="scientific">Flavobacterium urumqiense</name>
    <dbReference type="NCBI Taxonomy" id="935224"/>
    <lineage>
        <taxon>Bacteria</taxon>
        <taxon>Pseudomonadati</taxon>
        <taxon>Bacteroidota</taxon>
        <taxon>Flavobacteriia</taxon>
        <taxon>Flavobacteriales</taxon>
        <taxon>Flavobacteriaceae</taxon>
        <taxon>Flavobacterium</taxon>
    </lineage>
</organism>
<dbReference type="EMBL" id="FNVP01000005">
    <property type="protein sequence ID" value="SEG04971.1"/>
    <property type="molecule type" value="Genomic_DNA"/>
</dbReference>
<keyword evidence="1" id="KW-0732">Signal</keyword>
<dbReference type="RefSeq" id="WP_103999676.1">
    <property type="nucleotide sequence ID" value="NZ_FNVP01000005.1"/>
</dbReference>
<evidence type="ECO:0000256" key="1">
    <source>
        <dbReference type="ARBA" id="ARBA00022729"/>
    </source>
</evidence>
<name>A0A1H5WZR5_9FLAO</name>
<protein>
    <submittedName>
        <fullName evidence="3">Por secretion system C-terminal sorting domain-containing protein</fullName>
    </submittedName>
</protein>
<evidence type="ECO:0000313" key="4">
    <source>
        <dbReference type="Proteomes" id="UP000236737"/>
    </source>
</evidence>
<dbReference type="OrthoDB" id="5500612at2"/>
<dbReference type="NCBIfam" id="TIGR04183">
    <property type="entry name" value="Por_Secre_tail"/>
    <property type="match status" value="1"/>
</dbReference>